<protein>
    <submittedName>
        <fullName evidence="7">LptF/LptG family permease</fullName>
    </submittedName>
</protein>
<feature type="transmembrane region" description="Helical" evidence="6">
    <location>
        <begin position="361"/>
        <end position="378"/>
    </location>
</feature>
<name>A0A7C9I385_9DEIO</name>
<dbReference type="InterPro" id="IPR005495">
    <property type="entry name" value="LptG/LptF_permease"/>
</dbReference>
<organism evidence="7 8">
    <name type="scientific">Deinococcus arboris</name>
    <dbReference type="NCBI Taxonomy" id="2682977"/>
    <lineage>
        <taxon>Bacteria</taxon>
        <taxon>Thermotogati</taxon>
        <taxon>Deinococcota</taxon>
        <taxon>Deinococci</taxon>
        <taxon>Deinococcales</taxon>
        <taxon>Deinococcaceae</taxon>
        <taxon>Deinococcus</taxon>
    </lineage>
</organism>
<dbReference type="Pfam" id="PF03739">
    <property type="entry name" value="LptF_LptG"/>
    <property type="match status" value="1"/>
</dbReference>
<comment type="subcellular location">
    <subcellularLocation>
        <location evidence="1">Cell membrane</location>
        <topology evidence="1">Multi-pass membrane protein</topology>
    </subcellularLocation>
</comment>
<evidence type="ECO:0000256" key="6">
    <source>
        <dbReference type="SAM" id="Phobius"/>
    </source>
</evidence>
<feature type="transmembrane region" description="Helical" evidence="6">
    <location>
        <begin position="303"/>
        <end position="321"/>
    </location>
</feature>
<reference evidence="7 8" key="1">
    <citation type="submission" date="2019-12" db="EMBL/GenBank/DDBJ databases">
        <title>Deinococcus sp. HMF7620 Genome sequencing and assembly.</title>
        <authorList>
            <person name="Kang H."/>
            <person name="Kim H."/>
            <person name="Joh K."/>
        </authorList>
    </citation>
    <scope>NUCLEOTIDE SEQUENCE [LARGE SCALE GENOMIC DNA]</scope>
    <source>
        <strain evidence="7 8">HMF7620</strain>
    </source>
</reference>
<evidence type="ECO:0000256" key="1">
    <source>
        <dbReference type="ARBA" id="ARBA00004651"/>
    </source>
</evidence>
<dbReference type="RefSeq" id="WP_157459246.1">
    <property type="nucleotide sequence ID" value="NZ_WQLB01000012.1"/>
</dbReference>
<proteinExistence type="predicted"/>
<feature type="transmembrane region" description="Helical" evidence="6">
    <location>
        <begin position="12"/>
        <end position="34"/>
    </location>
</feature>
<comment type="caution">
    <text evidence="7">The sequence shown here is derived from an EMBL/GenBank/DDBJ whole genome shotgun (WGS) entry which is preliminary data.</text>
</comment>
<evidence type="ECO:0000256" key="2">
    <source>
        <dbReference type="ARBA" id="ARBA00022475"/>
    </source>
</evidence>
<keyword evidence="5 6" id="KW-0472">Membrane</keyword>
<dbReference type="AlphaFoldDB" id="A0A7C9I385"/>
<dbReference type="PANTHER" id="PTHR33529:SF2">
    <property type="entry name" value="LIPOPOLYSACCHARIDE EXPORT SYSTEM PERMEASE PROTEIN LPTG"/>
    <property type="match status" value="1"/>
</dbReference>
<evidence type="ECO:0000256" key="4">
    <source>
        <dbReference type="ARBA" id="ARBA00022989"/>
    </source>
</evidence>
<dbReference type="PANTHER" id="PTHR33529">
    <property type="entry name" value="SLR0882 PROTEIN-RELATED"/>
    <property type="match status" value="1"/>
</dbReference>
<dbReference type="GO" id="GO:0043190">
    <property type="term" value="C:ATP-binding cassette (ABC) transporter complex"/>
    <property type="evidence" value="ECO:0007669"/>
    <property type="project" value="TreeGrafter"/>
</dbReference>
<dbReference type="Proteomes" id="UP000483286">
    <property type="component" value="Unassembled WGS sequence"/>
</dbReference>
<dbReference type="GO" id="GO:0015920">
    <property type="term" value="P:lipopolysaccharide transport"/>
    <property type="evidence" value="ECO:0007669"/>
    <property type="project" value="TreeGrafter"/>
</dbReference>
<evidence type="ECO:0000256" key="3">
    <source>
        <dbReference type="ARBA" id="ARBA00022692"/>
    </source>
</evidence>
<keyword evidence="8" id="KW-1185">Reference proteome</keyword>
<feature type="transmembrane region" description="Helical" evidence="6">
    <location>
        <begin position="333"/>
        <end position="355"/>
    </location>
</feature>
<evidence type="ECO:0000256" key="5">
    <source>
        <dbReference type="ARBA" id="ARBA00023136"/>
    </source>
</evidence>
<dbReference type="EMBL" id="WQLB01000012">
    <property type="protein sequence ID" value="MVN87191.1"/>
    <property type="molecule type" value="Genomic_DNA"/>
</dbReference>
<feature type="transmembrane region" description="Helical" evidence="6">
    <location>
        <begin position="58"/>
        <end position="76"/>
    </location>
</feature>
<accession>A0A7C9I385</accession>
<keyword evidence="2" id="KW-1003">Cell membrane</keyword>
<keyword evidence="3 6" id="KW-0812">Transmembrane</keyword>
<sequence>MTRLTRLVTAELWPPLLAGTLLFTAILCFGYFFVSSQWLQGVPLGLVGRWIAYQVPDTLVKVLPMAVVLMTVVAFGRMNTERELVAVQSGGVSLGRLARPAGMVALLVTALSIWLSLWIAPRANVETRGLYWDTLTGAGLTTLAGKTVDLGRGLTLYLSSYDPATRELRGVRVEKWQADNYQRGTLILAERGTYEGQRLRLQGYSTFIVDYAAAKALTQVPENDPAAFRAAVQAMFPSVVVPEKATDRLTVDTGLSRQQTLAKYADAIGADAQGWAELTATLKDPKAKPADRQNARISLNRKLALPFANLVLALAALPFALRYGRTLGVSLGVALGLAVAYYVLFLVGLTVAGTLPAFPEVGVWLANVVFLALGLTLLRRA</sequence>
<gene>
    <name evidence="7" type="ORF">GO986_10460</name>
</gene>
<keyword evidence="4 6" id="KW-1133">Transmembrane helix</keyword>
<feature type="transmembrane region" description="Helical" evidence="6">
    <location>
        <begin position="97"/>
        <end position="120"/>
    </location>
</feature>
<evidence type="ECO:0000313" key="7">
    <source>
        <dbReference type="EMBL" id="MVN87191.1"/>
    </source>
</evidence>
<evidence type="ECO:0000313" key="8">
    <source>
        <dbReference type="Proteomes" id="UP000483286"/>
    </source>
</evidence>